<dbReference type="AlphaFoldDB" id="A0A1G4PML1"/>
<evidence type="ECO:0000256" key="4">
    <source>
        <dbReference type="ARBA" id="ARBA00022544"/>
    </source>
</evidence>
<feature type="transmembrane region" description="Helical" evidence="8">
    <location>
        <begin position="81"/>
        <end position="102"/>
    </location>
</feature>
<protein>
    <submittedName>
        <fullName evidence="9">Spore germination protein KB</fullName>
    </submittedName>
</protein>
<evidence type="ECO:0000256" key="5">
    <source>
        <dbReference type="ARBA" id="ARBA00022692"/>
    </source>
</evidence>
<dbReference type="Pfam" id="PF03845">
    <property type="entry name" value="Spore_permease"/>
    <property type="match status" value="1"/>
</dbReference>
<dbReference type="PANTHER" id="PTHR34975">
    <property type="entry name" value="SPORE GERMINATION PROTEIN A2"/>
    <property type="match status" value="1"/>
</dbReference>
<feature type="transmembrane region" description="Helical" evidence="8">
    <location>
        <begin position="303"/>
        <end position="320"/>
    </location>
</feature>
<keyword evidence="4" id="KW-0309">Germination</keyword>
<feature type="transmembrane region" description="Helical" evidence="8">
    <location>
        <begin position="213"/>
        <end position="236"/>
    </location>
</feature>
<sequence length="364" mass="40143">MRITSRSLFWLIISMQLIMNVIFTIGPAMQLAKQDAWFSLILAVGLGVGIAWLCGKLGTWYPGLSVIEYSPRIIGKWGGRFIGYAYLCNWLLISGIILHASMSFLTTTILHRTPLWVGVSVLLIACLYAVYKGIPTIARLGELVCPFIIIGTSVPLFLSLNHVKMDLLLPVLTDNSVLSLIQGSMPLAEFLGDCIAILVLSKFVTDPERIVKHVVLGVGLSGFVTFVAGFLILIVFGSNVGMSYSYPYYGFIRYISIAGFIENIDAVVIAIWISSMFIKISLYLFLASYSAAQLFHITNWRKVIAFIALPVLVIAILPRNSVQVGVTFPQKVAAPFLLPVFSIAIPLMLFLTALVKRRKKRSSA</sequence>
<feature type="transmembrane region" description="Helical" evidence="8">
    <location>
        <begin position="269"/>
        <end position="291"/>
    </location>
</feature>
<gene>
    <name evidence="9" type="ORF">SAMN04487970_1003101</name>
</gene>
<dbReference type="Proteomes" id="UP000198601">
    <property type="component" value="Unassembled WGS sequence"/>
</dbReference>
<feature type="transmembrane region" description="Helical" evidence="8">
    <location>
        <begin position="37"/>
        <end position="61"/>
    </location>
</feature>
<dbReference type="GO" id="GO:0016020">
    <property type="term" value="C:membrane"/>
    <property type="evidence" value="ECO:0007669"/>
    <property type="project" value="UniProtKB-SubCell"/>
</dbReference>
<comment type="subcellular location">
    <subcellularLocation>
        <location evidence="1">Membrane</location>
        <topology evidence="1">Multi-pass membrane protein</topology>
    </subcellularLocation>
</comment>
<dbReference type="STRING" id="624147.SAMN04487970_1003101"/>
<evidence type="ECO:0000256" key="1">
    <source>
        <dbReference type="ARBA" id="ARBA00004141"/>
    </source>
</evidence>
<organism evidence="9 10">
    <name type="scientific">Paenibacillus tianmuensis</name>
    <dbReference type="NCBI Taxonomy" id="624147"/>
    <lineage>
        <taxon>Bacteria</taxon>
        <taxon>Bacillati</taxon>
        <taxon>Bacillota</taxon>
        <taxon>Bacilli</taxon>
        <taxon>Bacillales</taxon>
        <taxon>Paenibacillaceae</taxon>
        <taxon>Paenibacillus</taxon>
    </lineage>
</organism>
<comment type="similarity">
    <text evidence="2">Belongs to the amino acid-polyamine-organocation (APC) superfamily. Spore germination protein (SGP) (TC 2.A.3.9) family.</text>
</comment>
<evidence type="ECO:0000313" key="10">
    <source>
        <dbReference type="Proteomes" id="UP000198601"/>
    </source>
</evidence>
<dbReference type="GO" id="GO:0009847">
    <property type="term" value="P:spore germination"/>
    <property type="evidence" value="ECO:0007669"/>
    <property type="project" value="InterPro"/>
</dbReference>
<evidence type="ECO:0000256" key="3">
    <source>
        <dbReference type="ARBA" id="ARBA00022448"/>
    </source>
</evidence>
<keyword evidence="10" id="KW-1185">Reference proteome</keyword>
<dbReference type="RefSeq" id="WP_090666802.1">
    <property type="nucleotide sequence ID" value="NZ_FMTT01000003.1"/>
</dbReference>
<proteinExistence type="inferred from homology"/>
<dbReference type="NCBIfam" id="TIGR00912">
    <property type="entry name" value="2A0309"/>
    <property type="match status" value="1"/>
</dbReference>
<dbReference type="EMBL" id="FMTT01000003">
    <property type="protein sequence ID" value="SCW33564.1"/>
    <property type="molecule type" value="Genomic_DNA"/>
</dbReference>
<evidence type="ECO:0000256" key="7">
    <source>
        <dbReference type="ARBA" id="ARBA00023136"/>
    </source>
</evidence>
<name>A0A1G4PML1_9BACL</name>
<evidence type="ECO:0000256" key="2">
    <source>
        <dbReference type="ARBA" id="ARBA00007998"/>
    </source>
</evidence>
<feature type="transmembrane region" description="Helical" evidence="8">
    <location>
        <begin position="7"/>
        <end position="25"/>
    </location>
</feature>
<dbReference type="OrthoDB" id="2078716at2"/>
<evidence type="ECO:0000256" key="8">
    <source>
        <dbReference type="SAM" id="Phobius"/>
    </source>
</evidence>
<feature type="transmembrane region" description="Helical" evidence="8">
    <location>
        <begin position="332"/>
        <end position="355"/>
    </location>
</feature>
<keyword evidence="7 8" id="KW-0472">Membrane</keyword>
<keyword evidence="6 8" id="KW-1133">Transmembrane helix</keyword>
<dbReference type="PANTHER" id="PTHR34975:SF2">
    <property type="entry name" value="SPORE GERMINATION PROTEIN A2"/>
    <property type="match status" value="1"/>
</dbReference>
<feature type="transmembrane region" description="Helical" evidence="8">
    <location>
        <begin position="143"/>
        <end position="160"/>
    </location>
</feature>
<feature type="transmembrane region" description="Helical" evidence="8">
    <location>
        <begin position="114"/>
        <end position="131"/>
    </location>
</feature>
<keyword evidence="5 8" id="KW-0812">Transmembrane</keyword>
<keyword evidence="3" id="KW-0813">Transport</keyword>
<reference evidence="10" key="1">
    <citation type="submission" date="2016-10" db="EMBL/GenBank/DDBJ databases">
        <authorList>
            <person name="Varghese N."/>
            <person name="Submissions S."/>
        </authorList>
    </citation>
    <scope>NUCLEOTIDE SEQUENCE [LARGE SCALE GENOMIC DNA]</scope>
    <source>
        <strain evidence="10">CGMCC 1.8946</strain>
    </source>
</reference>
<evidence type="ECO:0000313" key="9">
    <source>
        <dbReference type="EMBL" id="SCW33564.1"/>
    </source>
</evidence>
<accession>A0A1G4PML1</accession>
<dbReference type="InterPro" id="IPR004761">
    <property type="entry name" value="Spore_GerAB"/>
</dbReference>
<feature type="transmembrane region" description="Helical" evidence="8">
    <location>
        <begin position="180"/>
        <end position="201"/>
    </location>
</feature>
<evidence type="ECO:0000256" key="6">
    <source>
        <dbReference type="ARBA" id="ARBA00022989"/>
    </source>
</evidence>